<dbReference type="CDD" id="cd01741">
    <property type="entry name" value="GATase1_1"/>
    <property type="match status" value="1"/>
</dbReference>
<feature type="domain" description="Glutamine amidotransferase" evidence="1">
    <location>
        <begin position="23"/>
        <end position="179"/>
    </location>
</feature>
<keyword evidence="3" id="KW-1185">Reference proteome</keyword>
<dbReference type="InterPro" id="IPR044992">
    <property type="entry name" value="ChyE-like"/>
</dbReference>
<dbReference type="GO" id="GO:0016740">
    <property type="term" value="F:transferase activity"/>
    <property type="evidence" value="ECO:0007669"/>
    <property type="project" value="UniProtKB-KW"/>
</dbReference>
<dbReference type="GO" id="GO:0005829">
    <property type="term" value="C:cytosol"/>
    <property type="evidence" value="ECO:0007669"/>
    <property type="project" value="TreeGrafter"/>
</dbReference>
<dbReference type="PANTHER" id="PTHR42695:SF5">
    <property type="entry name" value="GLUTAMINE AMIDOTRANSFERASE YLR126C-RELATED"/>
    <property type="match status" value="1"/>
</dbReference>
<comment type="caution">
    <text evidence="2">The sequence shown here is derived from an EMBL/GenBank/DDBJ whole genome shotgun (WGS) entry which is preliminary data.</text>
</comment>
<dbReference type="Gene3D" id="3.40.50.880">
    <property type="match status" value="1"/>
</dbReference>
<protein>
    <submittedName>
        <fullName evidence="2">GMP synthase-like glutamine amidotransferase</fullName>
    </submittedName>
</protein>
<evidence type="ECO:0000313" key="2">
    <source>
        <dbReference type="EMBL" id="MBB4916071.1"/>
    </source>
</evidence>
<dbReference type="RefSeq" id="WP_184714928.1">
    <property type="nucleotide sequence ID" value="NZ_JACHJP010000002.1"/>
</dbReference>
<organism evidence="2 3">
    <name type="scientific">Streptosporangium saharense</name>
    <dbReference type="NCBI Taxonomy" id="1706840"/>
    <lineage>
        <taxon>Bacteria</taxon>
        <taxon>Bacillati</taxon>
        <taxon>Actinomycetota</taxon>
        <taxon>Actinomycetes</taxon>
        <taxon>Streptosporangiales</taxon>
        <taxon>Streptosporangiaceae</taxon>
        <taxon>Streptosporangium</taxon>
    </lineage>
</organism>
<dbReference type="InterPro" id="IPR017926">
    <property type="entry name" value="GATASE"/>
</dbReference>
<dbReference type="PRINTS" id="PR00097">
    <property type="entry name" value="ANTSNTHASEII"/>
</dbReference>
<keyword evidence="2" id="KW-0315">Glutamine amidotransferase</keyword>
<dbReference type="PROSITE" id="PS51273">
    <property type="entry name" value="GATASE_TYPE_1"/>
    <property type="match status" value="1"/>
</dbReference>
<name>A0A7W7QM23_9ACTN</name>
<dbReference type="AlphaFoldDB" id="A0A7W7QM23"/>
<dbReference type="EMBL" id="JACHJP010000002">
    <property type="protein sequence ID" value="MBB4916071.1"/>
    <property type="molecule type" value="Genomic_DNA"/>
</dbReference>
<dbReference type="InterPro" id="IPR029062">
    <property type="entry name" value="Class_I_gatase-like"/>
</dbReference>
<dbReference type="Pfam" id="PF00117">
    <property type="entry name" value="GATase"/>
    <property type="match status" value="1"/>
</dbReference>
<evidence type="ECO:0000313" key="3">
    <source>
        <dbReference type="Proteomes" id="UP000552644"/>
    </source>
</evidence>
<accession>A0A7W7QM23</accession>
<evidence type="ECO:0000259" key="1">
    <source>
        <dbReference type="Pfam" id="PF00117"/>
    </source>
</evidence>
<sequence>MRITVVENEAEAGLGAFAGWLADSGAECEVIRPYAGVPIPRRAGNGLIVLGGTAAAWEDDRFPWLPETRDLLRTSVEDGVPTLGVCLGAQLLTLACGGTVERGEHGLEIGATEIVPLPDADDDILFTGFGPVPAVQYHGDAMTRLPEGAVPLATGHLYPNQAYRLGERAWGVQFHPEADVEVFTDWTGHSADHLTGLGHSVEELNAGVKAAEERLIRTWRTFAQRFAAVVASTAASG</sequence>
<reference evidence="2 3" key="1">
    <citation type="submission" date="2020-08" db="EMBL/GenBank/DDBJ databases">
        <title>Genomic Encyclopedia of Type Strains, Phase III (KMG-III): the genomes of soil and plant-associated and newly described type strains.</title>
        <authorList>
            <person name="Whitman W."/>
        </authorList>
    </citation>
    <scope>NUCLEOTIDE SEQUENCE [LARGE SCALE GENOMIC DNA]</scope>
    <source>
        <strain evidence="2 3">CECT 8840</strain>
    </source>
</reference>
<keyword evidence="2" id="KW-0808">Transferase</keyword>
<dbReference type="PANTHER" id="PTHR42695">
    <property type="entry name" value="GLUTAMINE AMIDOTRANSFERASE YLR126C-RELATED"/>
    <property type="match status" value="1"/>
</dbReference>
<dbReference type="Proteomes" id="UP000552644">
    <property type="component" value="Unassembled WGS sequence"/>
</dbReference>
<dbReference type="SUPFAM" id="SSF52317">
    <property type="entry name" value="Class I glutamine amidotransferase-like"/>
    <property type="match status" value="1"/>
</dbReference>
<proteinExistence type="predicted"/>
<gene>
    <name evidence="2" type="ORF">FHS44_003156</name>
</gene>